<feature type="compositionally biased region" description="Polar residues" evidence="1">
    <location>
        <begin position="82"/>
        <end position="100"/>
    </location>
</feature>
<accession>A0A9J6D4Q6</accession>
<dbReference type="EMBL" id="JABSTU010000011">
    <property type="protein sequence ID" value="KAH8009067.1"/>
    <property type="molecule type" value="Genomic_DNA"/>
</dbReference>
<dbReference type="AlphaFoldDB" id="A0A9J6D4Q6"/>
<reference evidence="3" key="1">
    <citation type="journal article" date="2020" name="Cell">
        <title>Large-Scale Comparative Analyses of Tick Genomes Elucidate Their Genetic Diversity and Vector Capacities.</title>
        <authorList>
            <consortium name="Tick Genome and Microbiome Consortium (TIGMIC)"/>
            <person name="Jia N."/>
            <person name="Wang J."/>
            <person name="Shi W."/>
            <person name="Du L."/>
            <person name="Sun Y."/>
            <person name="Zhan W."/>
            <person name="Jiang J.F."/>
            <person name="Wang Q."/>
            <person name="Zhang B."/>
            <person name="Ji P."/>
            <person name="Bell-Sakyi L."/>
            <person name="Cui X.M."/>
            <person name="Yuan T.T."/>
            <person name="Jiang B.G."/>
            <person name="Yang W.F."/>
            <person name="Lam T.T."/>
            <person name="Chang Q.C."/>
            <person name="Ding S.J."/>
            <person name="Wang X.J."/>
            <person name="Zhu J.G."/>
            <person name="Ruan X.D."/>
            <person name="Zhao L."/>
            <person name="Wei J.T."/>
            <person name="Ye R.Z."/>
            <person name="Que T.C."/>
            <person name="Du C.H."/>
            <person name="Zhou Y.H."/>
            <person name="Cheng J.X."/>
            <person name="Dai P.F."/>
            <person name="Guo W.B."/>
            <person name="Han X.H."/>
            <person name="Huang E.J."/>
            <person name="Li L.F."/>
            <person name="Wei W."/>
            <person name="Gao Y.C."/>
            <person name="Liu J.Z."/>
            <person name="Shao H.Z."/>
            <person name="Wang X."/>
            <person name="Wang C.C."/>
            <person name="Yang T.C."/>
            <person name="Huo Q.B."/>
            <person name="Li W."/>
            <person name="Chen H.Y."/>
            <person name="Chen S.E."/>
            <person name="Zhou L.G."/>
            <person name="Ni X.B."/>
            <person name="Tian J.H."/>
            <person name="Sheng Y."/>
            <person name="Liu T."/>
            <person name="Pan Y.S."/>
            <person name="Xia L.Y."/>
            <person name="Li J."/>
            <person name="Zhao F."/>
            <person name="Cao W.C."/>
        </authorList>
    </citation>
    <scope>NUCLEOTIDE SEQUENCE</scope>
    <source>
        <strain evidence="3">Rmic-2018</strain>
    </source>
</reference>
<reference evidence="3" key="2">
    <citation type="submission" date="2021-09" db="EMBL/GenBank/DDBJ databases">
        <authorList>
            <person name="Jia N."/>
            <person name="Wang J."/>
            <person name="Shi W."/>
            <person name="Du L."/>
            <person name="Sun Y."/>
            <person name="Zhan W."/>
            <person name="Jiang J."/>
            <person name="Wang Q."/>
            <person name="Zhang B."/>
            <person name="Ji P."/>
            <person name="Sakyi L.B."/>
            <person name="Cui X."/>
            <person name="Yuan T."/>
            <person name="Jiang B."/>
            <person name="Yang W."/>
            <person name="Lam T.T.-Y."/>
            <person name="Chang Q."/>
            <person name="Ding S."/>
            <person name="Wang X."/>
            <person name="Zhu J."/>
            <person name="Ruan X."/>
            <person name="Zhao L."/>
            <person name="Wei J."/>
            <person name="Que T."/>
            <person name="Du C."/>
            <person name="Cheng J."/>
            <person name="Dai P."/>
            <person name="Han X."/>
            <person name="Huang E."/>
            <person name="Gao Y."/>
            <person name="Liu J."/>
            <person name="Shao H."/>
            <person name="Ye R."/>
            <person name="Li L."/>
            <person name="Wei W."/>
            <person name="Wang X."/>
            <person name="Wang C."/>
            <person name="Huo Q."/>
            <person name="Li W."/>
            <person name="Guo W."/>
            <person name="Chen H."/>
            <person name="Chen S."/>
            <person name="Zhou L."/>
            <person name="Zhou L."/>
            <person name="Ni X."/>
            <person name="Tian J."/>
            <person name="Zhou Y."/>
            <person name="Sheng Y."/>
            <person name="Liu T."/>
            <person name="Pan Y."/>
            <person name="Xia L."/>
            <person name="Li J."/>
            <person name="Zhao F."/>
            <person name="Cao W."/>
        </authorList>
    </citation>
    <scope>NUCLEOTIDE SEQUENCE</scope>
    <source>
        <strain evidence="3">Rmic-2018</strain>
        <tissue evidence="3">Larvae</tissue>
    </source>
</reference>
<evidence type="ECO:0000313" key="3">
    <source>
        <dbReference type="EMBL" id="KAH8009067.1"/>
    </source>
</evidence>
<keyword evidence="2" id="KW-0812">Transmembrane</keyword>
<protein>
    <recommendedName>
        <fullName evidence="5">Transmembrane protein</fullName>
    </recommendedName>
</protein>
<evidence type="ECO:0008006" key="5">
    <source>
        <dbReference type="Google" id="ProtNLM"/>
    </source>
</evidence>
<comment type="caution">
    <text evidence="3">The sequence shown here is derived from an EMBL/GenBank/DDBJ whole genome shotgun (WGS) entry which is preliminary data.</text>
</comment>
<sequence length="179" mass="19217">MRRQDELSLPAGPAPTAGVHVAGSPAGGAASLSESVLLEHGDLNGPFTPWLACACVGLFVGIALFVLLFLYKASSHQNNEASYGEVAQTTSPHQDTQRYQPNLRRRRENASHVVTTGSARHDELSKAPTTSDTERFDTEATATTDTDGDRSTGDAFDPGFVRRDLFEPVSPVRNFSSRG</sequence>
<feature type="region of interest" description="Disordered" evidence="1">
    <location>
        <begin position="82"/>
        <end position="179"/>
    </location>
</feature>
<name>A0A9J6D4Q6_RHIMP</name>
<evidence type="ECO:0000256" key="1">
    <source>
        <dbReference type="SAM" id="MobiDB-lite"/>
    </source>
</evidence>
<proteinExistence type="predicted"/>
<gene>
    <name evidence="3" type="ORF">HPB51_010257</name>
</gene>
<evidence type="ECO:0000256" key="2">
    <source>
        <dbReference type="SAM" id="Phobius"/>
    </source>
</evidence>
<keyword evidence="2" id="KW-0472">Membrane</keyword>
<dbReference type="Proteomes" id="UP000821866">
    <property type="component" value="Chromosome 9"/>
</dbReference>
<keyword evidence="2" id="KW-1133">Transmembrane helix</keyword>
<evidence type="ECO:0000313" key="4">
    <source>
        <dbReference type="Proteomes" id="UP000821866"/>
    </source>
</evidence>
<feature type="region of interest" description="Disordered" evidence="1">
    <location>
        <begin position="1"/>
        <end position="25"/>
    </location>
</feature>
<feature type="transmembrane region" description="Helical" evidence="2">
    <location>
        <begin position="47"/>
        <end position="71"/>
    </location>
</feature>
<keyword evidence="4" id="KW-1185">Reference proteome</keyword>
<organism evidence="3 4">
    <name type="scientific">Rhipicephalus microplus</name>
    <name type="common">Cattle tick</name>
    <name type="synonym">Boophilus microplus</name>
    <dbReference type="NCBI Taxonomy" id="6941"/>
    <lineage>
        <taxon>Eukaryota</taxon>
        <taxon>Metazoa</taxon>
        <taxon>Ecdysozoa</taxon>
        <taxon>Arthropoda</taxon>
        <taxon>Chelicerata</taxon>
        <taxon>Arachnida</taxon>
        <taxon>Acari</taxon>
        <taxon>Parasitiformes</taxon>
        <taxon>Ixodida</taxon>
        <taxon>Ixodoidea</taxon>
        <taxon>Ixodidae</taxon>
        <taxon>Rhipicephalinae</taxon>
        <taxon>Rhipicephalus</taxon>
        <taxon>Boophilus</taxon>
    </lineage>
</organism>